<feature type="region of interest" description="Disordered" evidence="9">
    <location>
        <begin position="1"/>
        <end position="24"/>
    </location>
</feature>
<dbReference type="PIRSF" id="PIRSF000521">
    <property type="entry name" value="Transaminase_4ab_Lys_Orn"/>
    <property type="match status" value="1"/>
</dbReference>
<accession>A0ABW2KGA4</accession>
<keyword evidence="6 8" id="KW-0663">Pyridoxal phosphate</keyword>
<dbReference type="InterPro" id="IPR049704">
    <property type="entry name" value="Aminotrans_3_PPA_site"/>
</dbReference>
<dbReference type="SUPFAM" id="SSF53383">
    <property type="entry name" value="PLP-dependent transferases"/>
    <property type="match status" value="1"/>
</dbReference>
<dbReference type="PROSITE" id="PS00600">
    <property type="entry name" value="AA_TRANSFER_CLASS_3"/>
    <property type="match status" value="1"/>
</dbReference>
<proteinExistence type="inferred from homology"/>
<dbReference type="PANTHER" id="PTHR11986:SF18">
    <property type="entry name" value="ORNITHINE AMINOTRANSFERASE, MITOCHONDRIAL"/>
    <property type="match status" value="1"/>
</dbReference>
<dbReference type="Gene3D" id="3.40.640.10">
    <property type="entry name" value="Type I PLP-dependent aspartate aminotransferase-like (Major domain)"/>
    <property type="match status" value="1"/>
</dbReference>
<evidence type="ECO:0000256" key="8">
    <source>
        <dbReference type="RuleBase" id="RU003560"/>
    </source>
</evidence>
<evidence type="ECO:0000313" key="10">
    <source>
        <dbReference type="EMBL" id="MFC7329007.1"/>
    </source>
</evidence>
<dbReference type="RefSeq" id="WP_379871652.1">
    <property type="nucleotide sequence ID" value="NZ_JBHTBH010000006.1"/>
</dbReference>
<evidence type="ECO:0000256" key="5">
    <source>
        <dbReference type="ARBA" id="ARBA00022679"/>
    </source>
</evidence>
<keyword evidence="11" id="KW-1185">Reference proteome</keyword>
<evidence type="ECO:0000256" key="3">
    <source>
        <dbReference type="ARBA" id="ARBA00012924"/>
    </source>
</evidence>
<sequence>MSDTRSLGHDTVSGGDPAGPFTTTTQHIGLAEQHSAHNYAPLPVVIAEGDGAWVTDVEGRRYLDCLAGYSAMNFGHRNPDLLAAAHHQLDRVTLTSRAFYNDQFAPFVSALAELVGKDQVLPMNTGAEAVETGIKLARKWGYEVKGIPRDEATIVVAGGNFHGRTTTVISFSEDPEAYGGFGPYTPGFRIVPYADADAVAAAIDATTAAVLVEPVQGEAGVIVPPPDYLPRLREICDRERVLLIADEVQSGLGRTGTVRACEHTGVVPDVYLFGKALGGGILPVSAVVADADVLGVIRPGQHGSTFGGNPLACAMGRTVVRMLREGPYLEQARRLGTLLSARLATLVGDGVVATRSIGLWAGIDVDESLASGRELCERLAARGVLVKETRRSTIRLSPPLVIGEDDLEWALDQIAAVLADLRAAR</sequence>
<comment type="cofactor">
    <cofactor evidence="1">
        <name>pyridoxal 5'-phosphate</name>
        <dbReference type="ChEBI" id="CHEBI:597326"/>
    </cofactor>
</comment>
<dbReference type="NCBIfam" id="TIGR01885">
    <property type="entry name" value="Orn_aminotrans"/>
    <property type="match status" value="1"/>
</dbReference>
<dbReference type="EC" id="2.6.1.13" evidence="3"/>
<dbReference type="Gene3D" id="3.90.1150.10">
    <property type="entry name" value="Aspartate Aminotransferase, domain 1"/>
    <property type="match status" value="1"/>
</dbReference>
<keyword evidence="5 10" id="KW-0808">Transferase</keyword>
<dbReference type="InterPro" id="IPR010164">
    <property type="entry name" value="Orn_aminotrans"/>
</dbReference>
<comment type="caution">
    <text evidence="10">The sequence shown here is derived from an EMBL/GenBank/DDBJ whole genome shotgun (WGS) entry which is preliminary data.</text>
</comment>
<gene>
    <name evidence="10" type="primary">rocD</name>
    <name evidence="10" type="ORF">ACFQRF_14780</name>
</gene>
<comment type="pathway">
    <text evidence="2">Amino-acid biosynthesis; L-proline biosynthesis; L-glutamate 5-semialdehyde from L-ornithine: step 1/1.</text>
</comment>
<dbReference type="Proteomes" id="UP001596540">
    <property type="component" value="Unassembled WGS sequence"/>
</dbReference>
<evidence type="ECO:0000256" key="9">
    <source>
        <dbReference type="SAM" id="MobiDB-lite"/>
    </source>
</evidence>
<name>A0ABW2KGA4_9ACTN</name>
<comment type="similarity">
    <text evidence="8">Belongs to the class-III pyridoxal-phosphate-dependent aminotransferase family.</text>
</comment>
<protein>
    <recommendedName>
        <fullName evidence="3">ornithine aminotransferase</fullName>
        <ecNumber evidence="3">2.6.1.13</ecNumber>
    </recommendedName>
    <alternativeName>
        <fullName evidence="7">Ornithine--oxo-acid aminotransferase</fullName>
    </alternativeName>
</protein>
<evidence type="ECO:0000313" key="11">
    <source>
        <dbReference type="Proteomes" id="UP001596540"/>
    </source>
</evidence>
<dbReference type="InterPro" id="IPR015422">
    <property type="entry name" value="PyrdxlP-dep_Trfase_small"/>
</dbReference>
<dbReference type="CDD" id="cd00610">
    <property type="entry name" value="OAT_like"/>
    <property type="match status" value="1"/>
</dbReference>
<dbReference type="InterPro" id="IPR050103">
    <property type="entry name" value="Class-III_PLP-dep_AT"/>
</dbReference>
<evidence type="ECO:0000256" key="4">
    <source>
        <dbReference type="ARBA" id="ARBA00022576"/>
    </source>
</evidence>
<dbReference type="InterPro" id="IPR015421">
    <property type="entry name" value="PyrdxlP-dep_Trfase_major"/>
</dbReference>
<evidence type="ECO:0000256" key="1">
    <source>
        <dbReference type="ARBA" id="ARBA00001933"/>
    </source>
</evidence>
<organism evidence="10 11">
    <name type="scientific">Marinactinospora rubrisoli</name>
    <dbReference type="NCBI Taxonomy" id="2715399"/>
    <lineage>
        <taxon>Bacteria</taxon>
        <taxon>Bacillati</taxon>
        <taxon>Actinomycetota</taxon>
        <taxon>Actinomycetes</taxon>
        <taxon>Streptosporangiales</taxon>
        <taxon>Nocardiopsidaceae</taxon>
        <taxon>Marinactinospora</taxon>
    </lineage>
</organism>
<dbReference type="EMBL" id="JBHTBH010000006">
    <property type="protein sequence ID" value="MFC7329007.1"/>
    <property type="molecule type" value="Genomic_DNA"/>
</dbReference>
<dbReference type="GO" id="GO:0004587">
    <property type="term" value="F:ornithine aminotransferase activity"/>
    <property type="evidence" value="ECO:0007669"/>
    <property type="project" value="UniProtKB-EC"/>
</dbReference>
<dbReference type="InterPro" id="IPR015424">
    <property type="entry name" value="PyrdxlP-dep_Trfase"/>
</dbReference>
<evidence type="ECO:0000256" key="2">
    <source>
        <dbReference type="ARBA" id="ARBA00004998"/>
    </source>
</evidence>
<keyword evidence="4 10" id="KW-0032">Aminotransferase</keyword>
<reference evidence="11" key="1">
    <citation type="journal article" date="2019" name="Int. J. Syst. Evol. Microbiol.">
        <title>The Global Catalogue of Microorganisms (GCM) 10K type strain sequencing project: providing services to taxonomists for standard genome sequencing and annotation.</title>
        <authorList>
            <consortium name="The Broad Institute Genomics Platform"/>
            <consortium name="The Broad Institute Genome Sequencing Center for Infectious Disease"/>
            <person name="Wu L."/>
            <person name="Ma J."/>
        </authorList>
    </citation>
    <scope>NUCLEOTIDE SEQUENCE [LARGE SCALE GENOMIC DNA]</scope>
    <source>
        <strain evidence="11">CGMCC 4.7382</strain>
    </source>
</reference>
<evidence type="ECO:0000256" key="7">
    <source>
        <dbReference type="ARBA" id="ARBA00030587"/>
    </source>
</evidence>
<dbReference type="InterPro" id="IPR005814">
    <property type="entry name" value="Aminotrans_3"/>
</dbReference>
<evidence type="ECO:0000256" key="6">
    <source>
        <dbReference type="ARBA" id="ARBA00022898"/>
    </source>
</evidence>
<dbReference type="PANTHER" id="PTHR11986">
    <property type="entry name" value="AMINOTRANSFERASE CLASS III"/>
    <property type="match status" value="1"/>
</dbReference>
<dbReference type="Pfam" id="PF00202">
    <property type="entry name" value="Aminotran_3"/>
    <property type="match status" value="1"/>
</dbReference>